<protein>
    <recommendedName>
        <fullName evidence="2">Rad50/SbcC-type AAA domain-containing protein</fullName>
    </recommendedName>
</protein>
<keyword evidence="1" id="KW-0175">Coiled coil</keyword>
<evidence type="ECO:0000259" key="2">
    <source>
        <dbReference type="Pfam" id="PF13476"/>
    </source>
</evidence>
<reference evidence="3" key="1">
    <citation type="journal article" date="2014" name="Environ. Microbiol.">
        <title>A genomic island integrated into recA of Vibrio cholerae contains a divergent recA and provides multi-pathway protection from DNA damage.</title>
        <authorList>
            <person name="Rapa R.A."/>
            <person name="Islam A."/>
            <person name="Monahan L.G."/>
            <person name="Mutreja A."/>
            <person name="Thomson N."/>
            <person name="Charles I.G."/>
            <person name="Stokes H.W."/>
            <person name="Labbate M."/>
        </authorList>
    </citation>
    <scope>NUCLEOTIDE SEQUENCE</scope>
    <source>
        <strain evidence="3">S24</strain>
    </source>
</reference>
<dbReference type="GO" id="GO:0016887">
    <property type="term" value="F:ATP hydrolysis activity"/>
    <property type="evidence" value="ECO:0007669"/>
    <property type="project" value="InterPro"/>
</dbReference>
<name>A0A096XL03_VIBCL</name>
<sequence>MTQYKPFLLVKRLVITKGKSIAYDEKFTAGVNIIRGVNSSGKSTISDFIFYGLGGDLTKLKNEAKQCSFVFVEASLSGKVFTLKREIAEGGRKGMDIFSGDYESAYVASVTDWIRYPYNANTKESFYQALFKELGMPYSKSDDKNSITMHQLLRMLYVDQMTSPDRLFKFDKFDSPNKRQAIGELLIGLSDFELYEKRVRLQSLKLALENRIKEIKTIHSFLGGTIKSVSEINGEIEEKRKEIDALELEVESFSSPSEDGCTEDEVLKNLIVEVQEARGKYTASQQEIAKTSFEINDSQMFIESLSRRVKALKETQDTINALSDVAFNHCPACQTEVQARPTGCSLCGATKPESENNIDPTFKVRKEIEFQIAESILLIEKKQIRLDEQKVESNQLETKLGELERDLEIIRKPQRAVNIQLRQKLSEIGGLRNEIRTLNNSKKEFAKLYGLYDERDTLQTDFNTLNDEITRLTQRMENELKAKKRKLSEATLSILKADAGHEEIFVDGSKVEFDFAEDRVTIDDRALFSASSMVYLKNAFRLAMLKCSCEDSSYLYPRFLLMDNIEDKGMEEERSQLFQREIVKLSNSLDVEHQIIFTTSMIDSDLNHSEYCVGDFYNMHNKTLKV</sequence>
<feature type="coiled-coil region" evidence="1">
    <location>
        <begin position="379"/>
        <end position="406"/>
    </location>
</feature>
<gene>
    <name evidence="3" type="ORF">RME015</name>
</gene>
<feature type="domain" description="Rad50/SbcC-type AAA" evidence="2">
    <location>
        <begin position="27"/>
        <end position="250"/>
    </location>
</feature>
<dbReference type="SUPFAM" id="SSF52540">
    <property type="entry name" value="P-loop containing nucleoside triphosphate hydrolases"/>
    <property type="match status" value="1"/>
</dbReference>
<accession>A0A096XL03</accession>
<feature type="coiled-coil region" evidence="1">
    <location>
        <begin position="455"/>
        <end position="493"/>
    </location>
</feature>
<evidence type="ECO:0000256" key="1">
    <source>
        <dbReference type="SAM" id="Coils"/>
    </source>
</evidence>
<dbReference type="PANTHER" id="PTHR32114">
    <property type="entry name" value="ABC TRANSPORTER ABCH.3"/>
    <property type="match status" value="1"/>
</dbReference>
<dbReference type="AlphaFoldDB" id="A0A096XL03"/>
<dbReference type="PANTHER" id="PTHR32114:SF2">
    <property type="entry name" value="ABC TRANSPORTER ABCH.3"/>
    <property type="match status" value="1"/>
</dbReference>
<dbReference type="InterPro" id="IPR038729">
    <property type="entry name" value="Rad50/SbcC_AAA"/>
</dbReference>
<organism evidence="3">
    <name type="scientific">Vibrio cholerae</name>
    <dbReference type="NCBI Taxonomy" id="666"/>
    <lineage>
        <taxon>Bacteria</taxon>
        <taxon>Pseudomonadati</taxon>
        <taxon>Pseudomonadota</taxon>
        <taxon>Gammaproteobacteria</taxon>
        <taxon>Vibrionales</taxon>
        <taxon>Vibrionaceae</taxon>
        <taxon>Vibrio</taxon>
    </lineage>
</organism>
<dbReference type="EMBL" id="KJ123688">
    <property type="protein sequence ID" value="AIA77239.1"/>
    <property type="molecule type" value="Genomic_DNA"/>
</dbReference>
<dbReference type="Pfam" id="PF13476">
    <property type="entry name" value="AAA_23"/>
    <property type="match status" value="1"/>
</dbReference>
<dbReference type="InterPro" id="IPR027417">
    <property type="entry name" value="P-loop_NTPase"/>
</dbReference>
<feature type="coiled-coil region" evidence="1">
    <location>
        <begin position="229"/>
        <end position="287"/>
    </location>
</feature>
<dbReference type="GO" id="GO:0006302">
    <property type="term" value="P:double-strand break repair"/>
    <property type="evidence" value="ECO:0007669"/>
    <property type="project" value="InterPro"/>
</dbReference>
<proteinExistence type="predicted"/>
<evidence type="ECO:0000313" key="3">
    <source>
        <dbReference type="EMBL" id="AIA77239.1"/>
    </source>
</evidence>
<dbReference type="Gene3D" id="3.40.50.300">
    <property type="entry name" value="P-loop containing nucleotide triphosphate hydrolases"/>
    <property type="match status" value="2"/>
</dbReference>